<organism evidence="2 3">
    <name type="scientific">Trichuris trichiura</name>
    <name type="common">Whipworm</name>
    <name type="synonym">Trichocephalus trichiurus</name>
    <dbReference type="NCBI Taxonomy" id="36087"/>
    <lineage>
        <taxon>Eukaryota</taxon>
        <taxon>Metazoa</taxon>
        <taxon>Ecdysozoa</taxon>
        <taxon>Nematoda</taxon>
        <taxon>Enoplea</taxon>
        <taxon>Dorylaimia</taxon>
        <taxon>Trichinellida</taxon>
        <taxon>Trichuridae</taxon>
        <taxon>Trichuris</taxon>
    </lineage>
</organism>
<dbReference type="AlphaFoldDB" id="A0A077ZM08"/>
<dbReference type="STRING" id="36087.A0A077ZM08"/>
<accession>A0A077ZM08</accession>
<dbReference type="OrthoDB" id="5876121at2759"/>
<gene>
    <name evidence="2" type="ORF">TTRE_0000982101</name>
</gene>
<protein>
    <submittedName>
        <fullName evidence="2">Uncharacterized protein</fullName>
    </submittedName>
</protein>
<evidence type="ECO:0000313" key="2">
    <source>
        <dbReference type="EMBL" id="CDW61362.1"/>
    </source>
</evidence>
<sequence length="139" mass="16276">MMYRSTPHSSIQCSPSEMLMKRRIRTVLDLMTPRGTESVEVSRFRMERQKRNYRERKAFRVNQTVWTRDYRKPGQPWTKGNIVGRHGHVMYVVRVRGVLWRRHVNQLRASDAGTSISAPEEIIHPTTPPDDAGRRNSST</sequence>
<name>A0A077ZM08_TRITR</name>
<dbReference type="PANTHER" id="PTHR37984:SF5">
    <property type="entry name" value="PROTEIN NYNRIN-LIKE"/>
    <property type="match status" value="1"/>
</dbReference>
<dbReference type="InterPro" id="IPR050951">
    <property type="entry name" value="Retrovirus_Pol_polyprotein"/>
</dbReference>
<proteinExistence type="predicted"/>
<evidence type="ECO:0000313" key="3">
    <source>
        <dbReference type="Proteomes" id="UP000030665"/>
    </source>
</evidence>
<reference evidence="2" key="2">
    <citation type="submission" date="2014-03" db="EMBL/GenBank/DDBJ databases">
        <title>The whipworm genome and dual-species transcriptomics of an intimate host-pathogen interaction.</title>
        <authorList>
            <person name="Foth B.J."/>
            <person name="Tsai I.J."/>
            <person name="Reid A.J."/>
            <person name="Bancroft A.J."/>
            <person name="Nichol S."/>
            <person name="Tracey A."/>
            <person name="Holroyd N."/>
            <person name="Cotton J.A."/>
            <person name="Stanley E.J."/>
            <person name="Zarowiecki M."/>
            <person name="Liu J.Z."/>
            <person name="Huckvale T."/>
            <person name="Cooper P.J."/>
            <person name="Grencis R.K."/>
            <person name="Berriman M."/>
        </authorList>
    </citation>
    <scope>NUCLEOTIDE SEQUENCE [LARGE SCALE GENOMIC DNA]</scope>
</reference>
<keyword evidence="3" id="KW-1185">Reference proteome</keyword>
<feature type="region of interest" description="Disordered" evidence="1">
    <location>
        <begin position="111"/>
        <end position="139"/>
    </location>
</feature>
<dbReference type="EMBL" id="HG809208">
    <property type="protein sequence ID" value="CDW61362.1"/>
    <property type="molecule type" value="Genomic_DNA"/>
</dbReference>
<evidence type="ECO:0000256" key="1">
    <source>
        <dbReference type="SAM" id="MobiDB-lite"/>
    </source>
</evidence>
<dbReference type="Proteomes" id="UP000030665">
    <property type="component" value="Unassembled WGS sequence"/>
</dbReference>
<dbReference type="PANTHER" id="PTHR37984">
    <property type="entry name" value="PROTEIN CBG26694"/>
    <property type="match status" value="1"/>
</dbReference>
<reference evidence="2" key="1">
    <citation type="submission" date="2014-01" db="EMBL/GenBank/DDBJ databases">
        <authorList>
            <person name="Aslett M."/>
        </authorList>
    </citation>
    <scope>NUCLEOTIDE SEQUENCE</scope>
</reference>